<reference evidence="1 2" key="1">
    <citation type="submission" date="2019-02" db="EMBL/GenBank/DDBJ databases">
        <title>Deep-cultivation of Planctomycetes and their phenomic and genomic characterization uncovers novel biology.</title>
        <authorList>
            <person name="Wiegand S."/>
            <person name="Jogler M."/>
            <person name="Boedeker C."/>
            <person name="Pinto D."/>
            <person name="Vollmers J."/>
            <person name="Rivas-Marin E."/>
            <person name="Kohn T."/>
            <person name="Peeters S.H."/>
            <person name="Heuer A."/>
            <person name="Rast P."/>
            <person name="Oberbeckmann S."/>
            <person name="Bunk B."/>
            <person name="Jeske O."/>
            <person name="Meyerdierks A."/>
            <person name="Storesund J.E."/>
            <person name="Kallscheuer N."/>
            <person name="Luecker S."/>
            <person name="Lage O.M."/>
            <person name="Pohl T."/>
            <person name="Merkel B.J."/>
            <person name="Hornburger P."/>
            <person name="Mueller R.-W."/>
            <person name="Bruemmer F."/>
            <person name="Labrenz M."/>
            <person name="Spormann A.M."/>
            <person name="Op den Camp H."/>
            <person name="Overmann J."/>
            <person name="Amann R."/>
            <person name="Jetten M.S.M."/>
            <person name="Mascher T."/>
            <person name="Medema M.H."/>
            <person name="Devos D.P."/>
            <person name="Kaster A.-K."/>
            <person name="Ovreas L."/>
            <person name="Rohde M."/>
            <person name="Galperin M.Y."/>
            <person name="Jogler C."/>
        </authorList>
    </citation>
    <scope>NUCLEOTIDE SEQUENCE [LARGE SCALE GENOMIC DNA]</scope>
    <source>
        <strain evidence="1 2">FF011L</strain>
    </source>
</reference>
<dbReference type="Proteomes" id="UP000320672">
    <property type="component" value="Chromosome"/>
</dbReference>
<keyword evidence="2" id="KW-1185">Reference proteome</keyword>
<dbReference type="AlphaFoldDB" id="A0A517MKU4"/>
<gene>
    <name evidence="1" type="ORF">FF011L_42910</name>
</gene>
<organism evidence="1 2">
    <name type="scientific">Roseimaritima multifibrata</name>
    <dbReference type="NCBI Taxonomy" id="1930274"/>
    <lineage>
        <taxon>Bacteria</taxon>
        <taxon>Pseudomonadati</taxon>
        <taxon>Planctomycetota</taxon>
        <taxon>Planctomycetia</taxon>
        <taxon>Pirellulales</taxon>
        <taxon>Pirellulaceae</taxon>
        <taxon>Roseimaritima</taxon>
    </lineage>
</organism>
<evidence type="ECO:0000313" key="2">
    <source>
        <dbReference type="Proteomes" id="UP000320672"/>
    </source>
</evidence>
<accession>A0A517MKU4</accession>
<name>A0A517MKU4_9BACT</name>
<proteinExistence type="predicted"/>
<evidence type="ECO:0000313" key="1">
    <source>
        <dbReference type="EMBL" id="QDS95494.1"/>
    </source>
</evidence>
<protein>
    <submittedName>
        <fullName evidence="1">Uncharacterized protein</fullName>
    </submittedName>
</protein>
<dbReference type="EMBL" id="CP036262">
    <property type="protein sequence ID" value="QDS95494.1"/>
    <property type="molecule type" value="Genomic_DNA"/>
</dbReference>
<sequence length="46" mass="5135">MESHLALLRLVELESLRELAQNGNARRYLGLDRVSLNGTDSGKHNS</sequence>
<dbReference type="KEGG" id="rml:FF011L_42910"/>